<dbReference type="OrthoDB" id="416072at2"/>
<dbReference type="InterPro" id="IPR000477">
    <property type="entry name" value="RT_dom"/>
</dbReference>
<dbReference type="CDD" id="cd01651">
    <property type="entry name" value="RT_G2_intron"/>
    <property type="match status" value="1"/>
</dbReference>
<dbReference type="AlphaFoldDB" id="A0A563VMB6"/>
<keyword evidence="2" id="KW-0808">Transferase</keyword>
<feature type="domain" description="Reverse transcriptase" evidence="1">
    <location>
        <begin position="113"/>
        <end position="365"/>
    </location>
</feature>
<dbReference type="GO" id="GO:0003964">
    <property type="term" value="F:RNA-directed DNA polymerase activity"/>
    <property type="evidence" value="ECO:0007669"/>
    <property type="project" value="UniProtKB-KW"/>
</dbReference>
<dbReference type="InterPro" id="IPR030931">
    <property type="entry name" value="Group_II_RT_mat"/>
</dbReference>
<dbReference type="NCBIfam" id="TIGR04416">
    <property type="entry name" value="group_II_RT_mat"/>
    <property type="match status" value="1"/>
</dbReference>
<dbReference type="CDD" id="cd00085">
    <property type="entry name" value="HNHc"/>
    <property type="match status" value="1"/>
</dbReference>
<dbReference type="InterPro" id="IPR003615">
    <property type="entry name" value="HNH_nuc"/>
</dbReference>
<reference evidence="2 3" key="1">
    <citation type="submission" date="2019-01" db="EMBL/GenBank/DDBJ databases">
        <authorList>
            <person name="Brito A."/>
        </authorList>
    </citation>
    <scope>NUCLEOTIDE SEQUENCE [LARGE SCALE GENOMIC DNA]</scope>
    <source>
        <strain evidence="2">1</strain>
    </source>
</reference>
<dbReference type="PANTHER" id="PTHR34047:SF10">
    <property type="entry name" value="GROUP II INTRON-ASSOCIATED OPEN READING FRAME"/>
    <property type="match status" value="1"/>
</dbReference>
<keyword evidence="2" id="KW-0548">Nucleotidyltransferase</keyword>
<dbReference type="Pfam" id="PF01844">
    <property type="entry name" value="HNH"/>
    <property type="match status" value="1"/>
</dbReference>
<evidence type="ECO:0000313" key="2">
    <source>
        <dbReference type="EMBL" id="VEP12604.1"/>
    </source>
</evidence>
<dbReference type="InterPro" id="IPR002711">
    <property type="entry name" value="HNH"/>
</dbReference>
<dbReference type="InterPro" id="IPR013597">
    <property type="entry name" value="Mat_intron_G2"/>
</dbReference>
<dbReference type="Proteomes" id="UP000320055">
    <property type="component" value="Unassembled WGS sequence"/>
</dbReference>
<dbReference type="GO" id="GO:0008270">
    <property type="term" value="F:zinc ion binding"/>
    <property type="evidence" value="ECO:0007669"/>
    <property type="project" value="InterPro"/>
</dbReference>
<name>A0A563VMB6_9CYAN</name>
<organism evidence="2 3">
    <name type="scientific">Hyella patelloides LEGE 07179</name>
    <dbReference type="NCBI Taxonomy" id="945734"/>
    <lineage>
        <taxon>Bacteria</taxon>
        <taxon>Bacillati</taxon>
        <taxon>Cyanobacteriota</taxon>
        <taxon>Cyanophyceae</taxon>
        <taxon>Pleurocapsales</taxon>
        <taxon>Hyellaceae</taxon>
        <taxon>Hyella</taxon>
    </lineage>
</organism>
<keyword evidence="2" id="KW-0695">RNA-directed DNA polymerase</keyword>
<dbReference type="PANTHER" id="PTHR34047">
    <property type="entry name" value="NUCLEAR INTRON MATURASE 1, MITOCHONDRIAL-RELATED"/>
    <property type="match status" value="1"/>
</dbReference>
<dbReference type="EMBL" id="CAACVJ010000064">
    <property type="protein sequence ID" value="VEP12604.1"/>
    <property type="molecule type" value="Genomic_DNA"/>
</dbReference>
<dbReference type="InterPro" id="IPR025960">
    <property type="entry name" value="RVT_N"/>
</dbReference>
<dbReference type="GO" id="GO:0004519">
    <property type="term" value="F:endonuclease activity"/>
    <property type="evidence" value="ECO:0007669"/>
    <property type="project" value="InterPro"/>
</dbReference>
<sequence>MKSICRRTHDETEDRDTSKSVNVMDNVEFIRQEYEWSELPWKKFEKVLYKLQKRIYQASKRGDVKNVRRLQKLLLKSRSAKLISVRKVTQDNQGAKTAGVDGIKNLSPKKRFKLVDKITLNSKASPVRRVFIPKPGKDEKRPLGIPTMQDRAVQCLVKMALEPEWEAKFEPNSHGFRPGRSCQDAIKAIFLAIKQKSKYVLDADISQCFDKIDHRKLLEKLNTYPTLRRQIRAWLKAGIWQDYTLSETTEGTPQGGVASPLLANIALHGMEERIKKYAETLDMKNYRGKQLGKRDKRFSISLIRYADDFVILHEKHSVVQSCREIISKWLNDIGLELKPSKTRLTHTLHNVGKEKAGFDFLGFNIRQYKVGKYNSGKNPHGNTLGFKTLIKPSKKSIKTHYDKLADIINSGKALKQERLIGKLNPVIRGWCNYYATVVSSEAFDRLDALTTWKLWKWAVKRHRNKGKKWLKSKYFQSESIYDNKKNTFRSKDWIFANTKDGIISDRLYYHSDTKVKRYVKVNGESSPFDGNLIYWSSRMGKNPLMPQSKAKLLKIQKGKCNWCGLAFLHDDVIEKDHIIPKSKGGTDYYNNLQLRHQHCHDRKTMIDGSNETLFKPVKLPEGWYWLEGMLIT</sequence>
<gene>
    <name evidence="2" type="ORF">H1P_1560004</name>
</gene>
<dbReference type="Pfam" id="PF00078">
    <property type="entry name" value="RVT_1"/>
    <property type="match status" value="1"/>
</dbReference>
<proteinExistence type="predicted"/>
<dbReference type="Pfam" id="PF13655">
    <property type="entry name" value="RVT_N"/>
    <property type="match status" value="1"/>
</dbReference>
<dbReference type="InterPro" id="IPR043502">
    <property type="entry name" value="DNA/RNA_pol_sf"/>
</dbReference>
<dbReference type="GO" id="GO:0003676">
    <property type="term" value="F:nucleic acid binding"/>
    <property type="evidence" value="ECO:0007669"/>
    <property type="project" value="InterPro"/>
</dbReference>
<evidence type="ECO:0000313" key="3">
    <source>
        <dbReference type="Proteomes" id="UP000320055"/>
    </source>
</evidence>
<protein>
    <submittedName>
        <fullName evidence="2">RNA-directed DNA polymerase</fullName>
    </submittedName>
</protein>
<evidence type="ECO:0000259" key="1">
    <source>
        <dbReference type="PROSITE" id="PS50878"/>
    </source>
</evidence>
<dbReference type="PROSITE" id="PS50878">
    <property type="entry name" value="RT_POL"/>
    <property type="match status" value="1"/>
</dbReference>
<accession>A0A563VMB6</accession>
<dbReference type="Gene3D" id="1.10.30.50">
    <property type="match status" value="1"/>
</dbReference>
<dbReference type="SMART" id="SM00507">
    <property type="entry name" value="HNHc"/>
    <property type="match status" value="1"/>
</dbReference>
<dbReference type="InterPro" id="IPR051083">
    <property type="entry name" value="GrpII_Intron_Splice-Mob/Def"/>
</dbReference>
<keyword evidence="3" id="KW-1185">Reference proteome</keyword>
<dbReference type="SUPFAM" id="SSF56672">
    <property type="entry name" value="DNA/RNA polymerases"/>
    <property type="match status" value="1"/>
</dbReference>
<dbReference type="Pfam" id="PF08388">
    <property type="entry name" value="GIIM"/>
    <property type="match status" value="1"/>
</dbReference>